<feature type="compositionally biased region" description="Basic and acidic residues" evidence="5">
    <location>
        <begin position="515"/>
        <end position="561"/>
    </location>
</feature>
<comment type="subcellular location">
    <subcellularLocation>
        <location evidence="1">Membrane</location>
        <topology evidence="1">Multi-pass membrane protein</topology>
    </subcellularLocation>
</comment>
<feature type="domain" description="UBX" evidence="7">
    <location>
        <begin position="591"/>
        <end position="689"/>
    </location>
</feature>
<dbReference type="GO" id="GO:0016020">
    <property type="term" value="C:membrane"/>
    <property type="evidence" value="ECO:0007669"/>
    <property type="project" value="UniProtKB-SubCell"/>
</dbReference>
<dbReference type="OrthoDB" id="270602at2759"/>
<evidence type="ECO:0000256" key="2">
    <source>
        <dbReference type="ARBA" id="ARBA00022692"/>
    </source>
</evidence>
<dbReference type="PANTHER" id="PTHR11132">
    <property type="entry name" value="SOLUTE CARRIER FAMILY 35"/>
    <property type="match status" value="1"/>
</dbReference>
<feature type="transmembrane region" description="Helical" evidence="6">
    <location>
        <begin position="105"/>
        <end position="123"/>
    </location>
</feature>
<dbReference type="InterPro" id="IPR004853">
    <property type="entry name" value="Sugar_P_trans_dom"/>
</dbReference>
<feature type="transmembrane region" description="Helical" evidence="6">
    <location>
        <begin position="12"/>
        <end position="33"/>
    </location>
</feature>
<organism evidence="8 9">
    <name type="scientific">Perkinsus olseni</name>
    <name type="common">Perkinsus atlanticus</name>
    <dbReference type="NCBI Taxonomy" id="32597"/>
    <lineage>
        <taxon>Eukaryota</taxon>
        <taxon>Sar</taxon>
        <taxon>Alveolata</taxon>
        <taxon>Perkinsozoa</taxon>
        <taxon>Perkinsea</taxon>
        <taxon>Perkinsida</taxon>
        <taxon>Perkinsidae</taxon>
        <taxon>Perkinsus</taxon>
    </lineage>
</organism>
<feature type="compositionally biased region" description="Low complexity" evidence="5">
    <location>
        <begin position="452"/>
        <end position="468"/>
    </location>
</feature>
<dbReference type="CDD" id="cd01767">
    <property type="entry name" value="UBX"/>
    <property type="match status" value="1"/>
</dbReference>
<evidence type="ECO:0000256" key="1">
    <source>
        <dbReference type="ARBA" id="ARBA00004141"/>
    </source>
</evidence>
<feature type="transmembrane region" description="Helical" evidence="6">
    <location>
        <begin position="189"/>
        <end position="208"/>
    </location>
</feature>
<feature type="region of interest" description="Disordered" evidence="5">
    <location>
        <begin position="449"/>
        <end position="468"/>
    </location>
</feature>
<reference evidence="8 9" key="1">
    <citation type="submission" date="2020-04" db="EMBL/GenBank/DDBJ databases">
        <title>Perkinsus olseni comparative genomics.</title>
        <authorList>
            <person name="Bogema D.R."/>
        </authorList>
    </citation>
    <scope>NUCLEOTIDE SEQUENCE [LARGE SCALE GENOMIC DNA]</scope>
    <source>
        <strain evidence="8">00978-12</strain>
    </source>
</reference>
<proteinExistence type="predicted"/>
<keyword evidence="2 6" id="KW-0812">Transmembrane</keyword>
<evidence type="ECO:0000313" key="8">
    <source>
        <dbReference type="EMBL" id="KAF4695984.1"/>
    </source>
</evidence>
<dbReference type="Gene3D" id="3.10.20.90">
    <property type="entry name" value="Phosphatidylinositol 3-kinase Catalytic Subunit, Chain A, domain 1"/>
    <property type="match status" value="1"/>
</dbReference>
<dbReference type="Pfam" id="PF00789">
    <property type="entry name" value="UBX"/>
    <property type="match status" value="1"/>
</dbReference>
<name>A0A7J6PIF6_PEROL</name>
<evidence type="ECO:0000259" key="7">
    <source>
        <dbReference type="PROSITE" id="PS50033"/>
    </source>
</evidence>
<feature type="transmembrane region" description="Helical" evidence="6">
    <location>
        <begin position="79"/>
        <end position="99"/>
    </location>
</feature>
<dbReference type="InterPro" id="IPR001012">
    <property type="entry name" value="UBX_dom"/>
</dbReference>
<comment type="caution">
    <text evidence="8">The sequence shown here is derived from an EMBL/GenBank/DDBJ whole genome shotgun (WGS) entry which is preliminary data.</text>
</comment>
<gene>
    <name evidence="8" type="ORF">FOZ60_002705</name>
</gene>
<feature type="transmembrane region" description="Helical" evidence="6">
    <location>
        <begin position="45"/>
        <end position="67"/>
    </location>
</feature>
<feature type="transmembrane region" description="Helical" evidence="6">
    <location>
        <begin position="155"/>
        <end position="177"/>
    </location>
</feature>
<evidence type="ECO:0000256" key="5">
    <source>
        <dbReference type="SAM" id="MobiDB-lite"/>
    </source>
</evidence>
<dbReference type="InterPro" id="IPR050186">
    <property type="entry name" value="TPT_transporter"/>
</dbReference>
<dbReference type="SUPFAM" id="SSF54236">
    <property type="entry name" value="Ubiquitin-like"/>
    <property type="match status" value="1"/>
</dbReference>
<evidence type="ECO:0000313" key="9">
    <source>
        <dbReference type="Proteomes" id="UP000541610"/>
    </source>
</evidence>
<feature type="transmembrane region" description="Helical" evidence="6">
    <location>
        <begin position="220"/>
        <end position="244"/>
    </location>
</feature>
<dbReference type="Proteomes" id="UP000541610">
    <property type="component" value="Unassembled WGS sequence"/>
</dbReference>
<dbReference type="Pfam" id="PF03151">
    <property type="entry name" value="TPT"/>
    <property type="match status" value="1"/>
</dbReference>
<protein>
    <recommendedName>
        <fullName evidence="7">UBX domain-containing protein</fullName>
    </recommendedName>
</protein>
<evidence type="ECO:0000256" key="3">
    <source>
        <dbReference type="ARBA" id="ARBA00022989"/>
    </source>
</evidence>
<keyword evidence="4 6" id="KW-0472">Membrane</keyword>
<sequence>MATAAKGGGPPSSVAVCGYMALNFLSATCIIWINKLAYNNGFTWATTLTVLHFLATFIGLCLCIMAGQFTHKRLPIRSVLPLCVSFCGFVVFNNLSLQYNTVGTYQLMKVMTTPVIVAIQYLYYSTTLPFNQLLALVPICIGVALATATSVEVNLLGVTFGVAGILSTSLYQIWVKTKQEELKCSSQQLLLYQAPLSMIMLLSVVPAVDDIPTLINFDWATYAGGLVVASCAMAFLVNLSIFLVIGKTSPVSYNVLGHAKLVVILSSGYLAFGEPYTLPNLIGVSLAVFGIISYTHLKMNERKEPIVPTTAEIEQRDEKLVQFLSMAGPESEIDPEVAMEILAANEWDVGKAWEQLRGPDQAMQSETPERLPGINPEDQRQTWEEQMSLDYARRMQAQEYGPLQTSPMANTSGGERLIASPMEEFAQQQHWTSPLQRQEDEALRQAIENSKKTASAGGDASGSTSEAACISDDSVDHMDVEVMQSQEAAYNRARSNEFLTGPSPSALSSQSQVSDAERVERETQRLRAMVDRETRQVQDQEYLESLKMDRKREEEKQKRDEEISDAAAKYVILKSSMKRKREGLPPEPEKGTAGRVEVAARLFNGKRVQRAFLDSEPVSVLYDWMDSELFHDHDRAAAAATAEEEDHGQEFTEADLNYHLVSRMPRRVFDKRDITMKDAGIENQMVLAAERIR</sequence>
<feature type="transmembrane region" description="Helical" evidence="6">
    <location>
        <begin position="130"/>
        <end position="149"/>
    </location>
</feature>
<accession>A0A7J6PIF6</accession>
<feature type="region of interest" description="Disordered" evidence="5">
    <location>
        <begin position="497"/>
        <end position="562"/>
    </location>
</feature>
<feature type="transmembrane region" description="Helical" evidence="6">
    <location>
        <begin position="251"/>
        <end position="272"/>
    </location>
</feature>
<dbReference type="InterPro" id="IPR029071">
    <property type="entry name" value="Ubiquitin-like_domsf"/>
</dbReference>
<keyword evidence="3 6" id="KW-1133">Transmembrane helix</keyword>
<dbReference type="PROSITE" id="PS50033">
    <property type="entry name" value="UBX"/>
    <property type="match status" value="1"/>
</dbReference>
<feature type="compositionally biased region" description="Low complexity" evidence="5">
    <location>
        <begin position="502"/>
        <end position="514"/>
    </location>
</feature>
<dbReference type="AlphaFoldDB" id="A0A7J6PIF6"/>
<dbReference type="EMBL" id="JABANP010000015">
    <property type="protein sequence ID" value="KAF4695984.1"/>
    <property type="molecule type" value="Genomic_DNA"/>
</dbReference>
<evidence type="ECO:0000256" key="6">
    <source>
        <dbReference type="SAM" id="Phobius"/>
    </source>
</evidence>
<evidence type="ECO:0000256" key="4">
    <source>
        <dbReference type="ARBA" id="ARBA00023136"/>
    </source>
</evidence>